<dbReference type="Proteomes" id="UP000237271">
    <property type="component" value="Unassembled WGS sequence"/>
</dbReference>
<gene>
    <name evidence="1" type="ORF">PHPALM_7133</name>
</gene>
<keyword evidence="2" id="KW-1185">Reference proteome</keyword>
<dbReference type="Gene3D" id="2.60.120.200">
    <property type="match status" value="1"/>
</dbReference>
<dbReference type="AlphaFoldDB" id="A0A2P4YD36"/>
<accession>A0A2P4YD36</accession>
<proteinExistence type="predicted"/>
<organism evidence="1 2">
    <name type="scientific">Phytophthora palmivora</name>
    <dbReference type="NCBI Taxonomy" id="4796"/>
    <lineage>
        <taxon>Eukaryota</taxon>
        <taxon>Sar</taxon>
        <taxon>Stramenopiles</taxon>
        <taxon>Oomycota</taxon>
        <taxon>Peronosporomycetes</taxon>
        <taxon>Peronosporales</taxon>
        <taxon>Peronosporaceae</taxon>
        <taxon>Phytophthora</taxon>
    </lineage>
</organism>
<protein>
    <submittedName>
        <fullName evidence="1">Uncharacterized protein</fullName>
    </submittedName>
</protein>
<dbReference type="EMBL" id="NCKW01003675">
    <property type="protein sequence ID" value="POM75725.1"/>
    <property type="molecule type" value="Genomic_DNA"/>
</dbReference>
<name>A0A2P4YD36_9STRA</name>
<reference evidence="1 2" key="1">
    <citation type="journal article" date="2017" name="Genome Biol. Evol.">
        <title>Phytophthora megakarya and P. palmivora, closely related causal agents of cacao black pod rot, underwent increases in genome sizes and gene numbers by different mechanisms.</title>
        <authorList>
            <person name="Ali S.S."/>
            <person name="Shao J."/>
            <person name="Lary D.J."/>
            <person name="Kronmiller B."/>
            <person name="Shen D."/>
            <person name="Strem M.D."/>
            <person name="Amoako-Attah I."/>
            <person name="Akrofi A.Y."/>
            <person name="Begoude B.A."/>
            <person name="Ten Hoopen G.M."/>
            <person name="Coulibaly K."/>
            <person name="Kebe B.I."/>
            <person name="Melnick R.L."/>
            <person name="Guiltinan M.J."/>
            <person name="Tyler B.M."/>
            <person name="Meinhardt L.W."/>
            <person name="Bailey B.A."/>
        </authorList>
    </citation>
    <scope>NUCLEOTIDE SEQUENCE [LARGE SCALE GENOMIC DNA]</scope>
    <source>
        <strain evidence="2">sbr112.9</strain>
    </source>
</reference>
<evidence type="ECO:0000313" key="1">
    <source>
        <dbReference type="EMBL" id="POM75725.1"/>
    </source>
</evidence>
<comment type="caution">
    <text evidence="1">The sequence shown here is derived from an EMBL/GenBank/DDBJ whole genome shotgun (WGS) entry which is preliminary data.</text>
</comment>
<sequence length="463" mass="50942">MMEATIPDIEYLTLAVTVNTTGDAIIIKRDGIECSASPDDQRYYLLVKRDDDMDFARRVVISVIPNDDFAGTLRFGICVSAISVLDSEAPFDELGVELSVIREVDVEWTPTTDSLTEPDATGKGKAVYRSLPTQLLGNATLSFQYRMSSDFSSISTEVVLNSTDIQQLWSSDSVVTSLSAWNYVETMIHLSYASTAEIVFRGEVSVEDKLYLKPISIRDFTQESMVGEIDFVRATGGMIYIEVNTVKPIPVPVLLRAYVKPADTVDSRVLRFTDTMSIRPESSVFQGAMDEVRIWKIARDSADIYSSFLKNIAHSDLIVLLPFNSAENTNWFPSGADGTTNSIDFIVQKVNVTKTRLINSYGITGDGKCYYNLLASVIDNTQHAYICDKTCNDGSLKPCGSSTTPNAASVYRKGPIGIGSLSPLTAYQISVEFVAENGDEYEITRSLFASTSGVTTMMEDLKS</sequence>
<evidence type="ECO:0000313" key="2">
    <source>
        <dbReference type="Proteomes" id="UP000237271"/>
    </source>
</evidence>